<organism evidence="2 3">
    <name type="scientific">Drouetiella hepatica Uher 2000/2452</name>
    <dbReference type="NCBI Taxonomy" id="904376"/>
    <lineage>
        <taxon>Bacteria</taxon>
        <taxon>Bacillati</taxon>
        <taxon>Cyanobacteriota</taxon>
        <taxon>Cyanophyceae</taxon>
        <taxon>Oculatellales</taxon>
        <taxon>Oculatellaceae</taxon>
        <taxon>Drouetiella</taxon>
    </lineage>
</organism>
<keyword evidence="1" id="KW-1133">Transmembrane helix</keyword>
<dbReference type="EMBL" id="JAHHHD010000002">
    <property type="protein sequence ID" value="MBW4657709.1"/>
    <property type="molecule type" value="Genomic_DNA"/>
</dbReference>
<protein>
    <submittedName>
        <fullName evidence="2">Uncharacterized protein</fullName>
    </submittedName>
</protein>
<accession>A0A951ULI0</accession>
<comment type="caution">
    <text evidence="2">The sequence shown here is derived from an EMBL/GenBank/DDBJ whole genome shotgun (WGS) entry which is preliminary data.</text>
</comment>
<dbReference type="Proteomes" id="UP000757435">
    <property type="component" value="Unassembled WGS sequence"/>
</dbReference>
<evidence type="ECO:0000313" key="2">
    <source>
        <dbReference type="EMBL" id="MBW4657709.1"/>
    </source>
</evidence>
<dbReference type="AlphaFoldDB" id="A0A951ULI0"/>
<reference evidence="2" key="2">
    <citation type="journal article" date="2022" name="Microbiol. Resour. Announc.">
        <title>Metagenome Sequencing to Explore Phylogenomics of Terrestrial Cyanobacteria.</title>
        <authorList>
            <person name="Ward R.D."/>
            <person name="Stajich J.E."/>
            <person name="Johansen J.R."/>
            <person name="Huntemann M."/>
            <person name="Clum A."/>
            <person name="Foster B."/>
            <person name="Foster B."/>
            <person name="Roux S."/>
            <person name="Palaniappan K."/>
            <person name="Varghese N."/>
            <person name="Mukherjee S."/>
            <person name="Reddy T.B.K."/>
            <person name="Daum C."/>
            <person name="Copeland A."/>
            <person name="Chen I.A."/>
            <person name="Ivanova N.N."/>
            <person name="Kyrpides N.C."/>
            <person name="Shapiro N."/>
            <person name="Eloe-Fadrosh E.A."/>
            <person name="Pietrasiak N."/>
        </authorList>
    </citation>
    <scope>NUCLEOTIDE SEQUENCE</scope>
    <source>
        <strain evidence="2">UHER 2000/2452</strain>
    </source>
</reference>
<keyword evidence="1" id="KW-0472">Membrane</keyword>
<gene>
    <name evidence="2" type="ORF">KME15_03475</name>
</gene>
<name>A0A951ULI0_9CYAN</name>
<evidence type="ECO:0000313" key="3">
    <source>
        <dbReference type="Proteomes" id="UP000757435"/>
    </source>
</evidence>
<evidence type="ECO:0000256" key="1">
    <source>
        <dbReference type="SAM" id="Phobius"/>
    </source>
</evidence>
<feature type="transmembrane region" description="Helical" evidence="1">
    <location>
        <begin position="29"/>
        <end position="47"/>
    </location>
</feature>
<sequence length="93" mass="10178">MQVLLVCLVLFFVASELYQWIQGMTLPLPMLIVAGVALAIASNLRSLSVPSWSVQLFQVSATLPSPVLPNVSEPVTLKLGMTEFSVQLPNFIY</sequence>
<keyword evidence="1" id="KW-0812">Transmembrane</keyword>
<reference evidence="2" key="1">
    <citation type="submission" date="2021-05" db="EMBL/GenBank/DDBJ databases">
        <authorList>
            <person name="Pietrasiak N."/>
            <person name="Ward R."/>
            <person name="Stajich J.E."/>
            <person name="Kurbessoian T."/>
        </authorList>
    </citation>
    <scope>NUCLEOTIDE SEQUENCE</scope>
    <source>
        <strain evidence="2">UHER 2000/2452</strain>
    </source>
</reference>
<proteinExistence type="predicted"/>